<evidence type="ECO:0000313" key="3">
    <source>
        <dbReference type="EMBL" id="MDN3611544.1"/>
    </source>
</evidence>
<proteinExistence type="inferred from homology"/>
<dbReference type="RefSeq" id="WP_290313035.1">
    <property type="nucleotide sequence ID" value="NZ_JABEYA020000005.1"/>
</dbReference>
<dbReference type="EMBL" id="JAUFQC010000027">
    <property type="protein sequence ID" value="MDN3611544.1"/>
    <property type="molecule type" value="Genomic_DNA"/>
</dbReference>
<accession>A0ABT8BXX8</accession>
<comment type="similarity">
    <text evidence="1">Belongs to the LysR transcriptional regulatory family.</text>
</comment>
<comment type="caution">
    <text evidence="3">The sequence shown here is derived from an EMBL/GenBank/DDBJ whole genome shotgun (WGS) entry which is preliminary data.</text>
</comment>
<feature type="domain" description="LysR substrate-binding" evidence="2">
    <location>
        <begin position="2"/>
        <end position="66"/>
    </location>
</feature>
<name>A0ABT8BXX8_9VIBR</name>
<dbReference type="InterPro" id="IPR005119">
    <property type="entry name" value="LysR_subst-bd"/>
</dbReference>
<dbReference type="Proteomes" id="UP001238540">
    <property type="component" value="Unassembled WGS sequence"/>
</dbReference>
<reference evidence="4" key="1">
    <citation type="journal article" date="2019" name="Int. J. Syst. Evol. Microbiol.">
        <title>The Global Catalogue of Microorganisms (GCM) 10K type strain sequencing project: providing services to taxonomists for standard genome sequencing and annotation.</title>
        <authorList>
            <consortium name="The Broad Institute Genomics Platform"/>
            <consortium name="The Broad Institute Genome Sequencing Center for Infectious Disease"/>
            <person name="Wu L."/>
            <person name="Ma J."/>
        </authorList>
    </citation>
    <scope>NUCLEOTIDE SEQUENCE [LARGE SCALE GENOMIC DNA]</scope>
    <source>
        <strain evidence="4">CECT 7398</strain>
    </source>
</reference>
<gene>
    <name evidence="3" type="ORF">QWZ16_18255</name>
</gene>
<evidence type="ECO:0000259" key="2">
    <source>
        <dbReference type="Pfam" id="PF03466"/>
    </source>
</evidence>
<evidence type="ECO:0000313" key="4">
    <source>
        <dbReference type="Proteomes" id="UP001238540"/>
    </source>
</evidence>
<keyword evidence="4" id="KW-1185">Reference proteome</keyword>
<dbReference type="SUPFAM" id="SSF53850">
    <property type="entry name" value="Periplasmic binding protein-like II"/>
    <property type="match status" value="1"/>
</dbReference>
<evidence type="ECO:0000256" key="1">
    <source>
        <dbReference type="ARBA" id="ARBA00009437"/>
    </source>
</evidence>
<organism evidence="3 4">
    <name type="scientific">Vibrio ostreicida</name>
    <dbReference type="NCBI Taxonomy" id="526588"/>
    <lineage>
        <taxon>Bacteria</taxon>
        <taxon>Pseudomonadati</taxon>
        <taxon>Pseudomonadota</taxon>
        <taxon>Gammaproteobacteria</taxon>
        <taxon>Vibrionales</taxon>
        <taxon>Vibrionaceae</taxon>
        <taxon>Vibrio</taxon>
    </lineage>
</organism>
<dbReference type="PANTHER" id="PTHR30537:SF35">
    <property type="entry name" value="TRANSCRIPTIONAL REGULATORY PROTEIN"/>
    <property type="match status" value="1"/>
</dbReference>
<dbReference type="Pfam" id="PF03466">
    <property type="entry name" value="LysR_substrate"/>
    <property type="match status" value="1"/>
</dbReference>
<sequence>MSAATQGHGIIRLPCDLANPLIHSGALVPILNQYHYSNYALWALYLSRSYQQPLVRCFIDFLLEHWKKDIKQVTRQ</sequence>
<dbReference type="InterPro" id="IPR058163">
    <property type="entry name" value="LysR-type_TF_proteobact-type"/>
</dbReference>
<protein>
    <submittedName>
        <fullName evidence="3">LysR substrate-binding domain-containing protein</fullName>
    </submittedName>
</protein>
<dbReference type="PANTHER" id="PTHR30537">
    <property type="entry name" value="HTH-TYPE TRANSCRIPTIONAL REGULATOR"/>
    <property type="match status" value="1"/>
</dbReference>
<dbReference type="Gene3D" id="3.40.190.290">
    <property type="match status" value="1"/>
</dbReference>